<keyword evidence="3" id="KW-1185">Reference proteome</keyword>
<proteinExistence type="predicted"/>
<reference evidence="2 3" key="1">
    <citation type="submission" date="2024-04" db="EMBL/GenBank/DDBJ databases">
        <authorList>
            <consortium name="Genoscope - CEA"/>
            <person name="William W."/>
        </authorList>
    </citation>
    <scope>NUCLEOTIDE SEQUENCE [LARGE SCALE GENOMIC DNA]</scope>
</reference>
<dbReference type="EMBL" id="CAXITT010000065">
    <property type="protein sequence ID" value="CAL1530251.1"/>
    <property type="molecule type" value="Genomic_DNA"/>
</dbReference>
<gene>
    <name evidence="2" type="ORF">GSLYS_00004384001</name>
</gene>
<protein>
    <submittedName>
        <fullName evidence="2">Uncharacterized protein</fullName>
    </submittedName>
</protein>
<keyword evidence="1" id="KW-0175">Coiled coil</keyword>
<evidence type="ECO:0000313" key="2">
    <source>
        <dbReference type="EMBL" id="CAL1530251.1"/>
    </source>
</evidence>
<accession>A0AAV2HCM5</accession>
<dbReference type="Proteomes" id="UP001497497">
    <property type="component" value="Unassembled WGS sequence"/>
</dbReference>
<comment type="caution">
    <text evidence="2">The sequence shown here is derived from an EMBL/GenBank/DDBJ whole genome shotgun (WGS) entry which is preliminary data.</text>
</comment>
<dbReference type="AlphaFoldDB" id="A0AAV2HCM5"/>
<name>A0AAV2HCM5_LYMST</name>
<evidence type="ECO:0000256" key="1">
    <source>
        <dbReference type="SAM" id="Coils"/>
    </source>
</evidence>
<evidence type="ECO:0000313" key="3">
    <source>
        <dbReference type="Proteomes" id="UP001497497"/>
    </source>
</evidence>
<feature type="non-terminal residue" evidence="2">
    <location>
        <position position="189"/>
    </location>
</feature>
<feature type="coiled-coil region" evidence="1">
    <location>
        <begin position="127"/>
        <end position="154"/>
    </location>
</feature>
<organism evidence="2 3">
    <name type="scientific">Lymnaea stagnalis</name>
    <name type="common">Great pond snail</name>
    <name type="synonym">Helix stagnalis</name>
    <dbReference type="NCBI Taxonomy" id="6523"/>
    <lineage>
        <taxon>Eukaryota</taxon>
        <taxon>Metazoa</taxon>
        <taxon>Spiralia</taxon>
        <taxon>Lophotrochozoa</taxon>
        <taxon>Mollusca</taxon>
        <taxon>Gastropoda</taxon>
        <taxon>Heterobranchia</taxon>
        <taxon>Euthyneura</taxon>
        <taxon>Panpulmonata</taxon>
        <taxon>Hygrophila</taxon>
        <taxon>Lymnaeoidea</taxon>
        <taxon>Lymnaeidae</taxon>
        <taxon>Lymnaea</taxon>
    </lineage>
</organism>
<sequence>MAEPSDKEVKDLYRDAFETLRARCYRASKMEYEQASRYDGIMEVVELFTYGSIPYGYFKASRLKSLYKGGPYAIPGFLLFGAEFYNLYSTPVKDYAPIIYRRSMMHNIAAAKWEGLQYRTESHLIMMNKKSTSLEQTKEMYEELVKQREAISAEVIVRSKVYEHFNNGKLFENKIKVKNEVDATILQNL</sequence>